<organism evidence="2 3">
    <name type="scientific">Actinoallomurus liliacearum</name>
    <dbReference type="NCBI Taxonomy" id="1080073"/>
    <lineage>
        <taxon>Bacteria</taxon>
        <taxon>Bacillati</taxon>
        <taxon>Actinomycetota</taxon>
        <taxon>Actinomycetes</taxon>
        <taxon>Streptosporangiales</taxon>
        <taxon>Thermomonosporaceae</taxon>
        <taxon>Actinoallomurus</taxon>
    </lineage>
</organism>
<feature type="region of interest" description="Disordered" evidence="1">
    <location>
        <begin position="108"/>
        <end position="141"/>
    </location>
</feature>
<comment type="caution">
    <text evidence="2">The sequence shown here is derived from an EMBL/GenBank/DDBJ whole genome shotgun (WGS) entry which is preliminary data.</text>
</comment>
<feature type="region of interest" description="Disordered" evidence="1">
    <location>
        <begin position="1"/>
        <end position="23"/>
    </location>
</feature>
<dbReference type="Proteomes" id="UP001500212">
    <property type="component" value="Unassembled WGS sequence"/>
</dbReference>
<evidence type="ECO:0000256" key="1">
    <source>
        <dbReference type="SAM" id="MobiDB-lite"/>
    </source>
</evidence>
<feature type="region of interest" description="Disordered" evidence="1">
    <location>
        <begin position="51"/>
        <end position="84"/>
    </location>
</feature>
<protein>
    <submittedName>
        <fullName evidence="2">Uncharacterized protein</fullName>
    </submittedName>
</protein>
<dbReference type="EMBL" id="BAABHJ010000034">
    <property type="protein sequence ID" value="GAA4616608.1"/>
    <property type="molecule type" value="Genomic_DNA"/>
</dbReference>
<keyword evidence="3" id="KW-1185">Reference proteome</keyword>
<accession>A0ABP8TZ68</accession>
<proteinExistence type="predicted"/>
<gene>
    <name evidence="2" type="ORF">GCM10023195_73920</name>
</gene>
<sequence>MVEDQEFGDPPMSDHVGGDADSGSGHPCILRRWSCSGVAALQPVVERGLPPWLLNRTPESRAPAADPWREWQARSTSSAGPPAIAIETGTDSYRLAHTRAGNSRFRLTKEEGELSAAGASMVSGRGQSAVHRDRHLTEVRS</sequence>
<reference evidence="3" key="1">
    <citation type="journal article" date="2019" name="Int. J. Syst. Evol. Microbiol.">
        <title>The Global Catalogue of Microorganisms (GCM) 10K type strain sequencing project: providing services to taxonomists for standard genome sequencing and annotation.</title>
        <authorList>
            <consortium name="The Broad Institute Genomics Platform"/>
            <consortium name="The Broad Institute Genome Sequencing Center for Infectious Disease"/>
            <person name="Wu L."/>
            <person name="Ma J."/>
        </authorList>
    </citation>
    <scope>NUCLEOTIDE SEQUENCE [LARGE SCALE GENOMIC DNA]</scope>
    <source>
        <strain evidence="3">JCM 17938</strain>
    </source>
</reference>
<evidence type="ECO:0000313" key="3">
    <source>
        <dbReference type="Proteomes" id="UP001500212"/>
    </source>
</evidence>
<evidence type="ECO:0000313" key="2">
    <source>
        <dbReference type="EMBL" id="GAA4616608.1"/>
    </source>
</evidence>
<name>A0ABP8TZ68_9ACTN</name>